<evidence type="ECO:0000256" key="4">
    <source>
        <dbReference type="ARBA" id="ARBA00022884"/>
    </source>
</evidence>
<dbReference type="Pfam" id="PF21148">
    <property type="entry name" value="NSUN5_fdxn-like"/>
    <property type="match status" value="1"/>
</dbReference>
<feature type="compositionally biased region" description="Basic and acidic residues" evidence="6">
    <location>
        <begin position="361"/>
        <end position="370"/>
    </location>
</feature>
<name>A0AA40F945_9PEZI</name>
<keyword evidence="9" id="KW-1185">Reference proteome</keyword>
<keyword evidence="3 5" id="KW-0949">S-adenosyl-L-methionine</keyword>
<comment type="similarity">
    <text evidence="5">Belongs to the class I-like SAM-binding methyltransferase superfamily. RsmB/NOP family.</text>
</comment>
<evidence type="ECO:0000256" key="3">
    <source>
        <dbReference type="ARBA" id="ARBA00022691"/>
    </source>
</evidence>
<feature type="binding site" evidence="5">
    <location>
        <begin position="242"/>
        <end position="248"/>
    </location>
    <ligand>
        <name>S-adenosyl-L-methionine</name>
        <dbReference type="ChEBI" id="CHEBI:59789"/>
    </ligand>
</feature>
<dbReference type="InterPro" id="IPR029063">
    <property type="entry name" value="SAM-dependent_MTases_sf"/>
</dbReference>
<comment type="caution">
    <text evidence="8">The sequence shown here is derived from an EMBL/GenBank/DDBJ whole genome shotgun (WGS) entry which is preliminary data.</text>
</comment>
<feature type="region of interest" description="Disordered" evidence="6">
    <location>
        <begin position="529"/>
        <end position="570"/>
    </location>
</feature>
<dbReference type="Pfam" id="PF01189">
    <property type="entry name" value="Methyltr_RsmB-F"/>
    <property type="match status" value="1"/>
</dbReference>
<feature type="domain" description="SAM-dependent MTase RsmB/NOP-type" evidence="7">
    <location>
        <begin position="132"/>
        <end position="506"/>
    </location>
</feature>
<protein>
    <submittedName>
        <fullName evidence="8">S-adenosyl-L-methionine-dependent methyltransferase</fullName>
    </submittedName>
</protein>
<dbReference type="AlphaFoldDB" id="A0AA40F945"/>
<feature type="active site" description="Nucleophile" evidence="5">
    <location>
        <position position="425"/>
    </location>
</feature>
<feature type="binding site" evidence="5">
    <location>
        <position position="320"/>
    </location>
    <ligand>
        <name>S-adenosyl-L-methionine</name>
        <dbReference type="ChEBI" id="CHEBI:59789"/>
    </ligand>
</feature>
<evidence type="ECO:0000313" key="8">
    <source>
        <dbReference type="EMBL" id="KAK0753498.1"/>
    </source>
</evidence>
<dbReference type="Gene3D" id="3.40.50.150">
    <property type="entry name" value="Vaccinia Virus protein VP39"/>
    <property type="match status" value="1"/>
</dbReference>
<dbReference type="Gene3D" id="3.30.70.1170">
    <property type="entry name" value="Sun protein, domain 3"/>
    <property type="match status" value="1"/>
</dbReference>
<dbReference type="GO" id="GO:0070475">
    <property type="term" value="P:rRNA base methylation"/>
    <property type="evidence" value="ECO:0007669"/>
    <property type="project" value="TreeGrafter"/>
</dbReference>
<evidence type="ECO:0000313" key="9">
    <source>
        <dbReference type="Proteomes" id="UP001172155"/>
    </source>
</evidence>
<keyword evidence="1 5" id="KW-0489">Methyltransferase</keyword>
<evidence type="ECO:0000259" key="7">
    <source>
        <dbReference type="PROSITE" id="PS51686"/>
    </source>
</evidence>
<gene>
    <name evidence="8" type="ORF">B0T18DRAFT_358040</name>
</gene>
<reference evidence="8" key="1">
    <citation type="submission" date="2023-06" db="EMBL/GenBank/DDBJ databases">
        <title>Genome-scale phylogeny and comparative genomics of the fungal order Sordariales.</title>
        <authorList>
            <consortium name="Lawrence Berkeley National Laboratory"/>
            <person name="Hensen N."/>
            <person name="Bonometti L."/>
            <person name="Westerberg I."/>
            <person name="Brannstrom I.O."/>
            <person name="Guillou S."/>
            <person name="Cros-Aarteil S."/>
            <person name="Calhoun S."/>
            <person name="Haridas S."/>
            <person name="Kuo A."/>
            <person name="Mondo S."/>
            <person name="Pangilinan J."/>
            <person name="Riley R."/>
            <person name="LaButti K."/>
            <person name="Andreopoulos B."/>
            <person name="Lipzen A."/>
            <person name="Chen C."/>
            <person name="Yanf M."/>
            <person name="Daum C."/>
            <person name="Ng V."/>
            <person name="Clum A."/>
            <person name="Steindorff A."/>
            <person name="Ohm R."/>
            <person name="Martin F."/>
            <person name="Silar P."/>
            <person name="Natvig D."/>
            <person name="Lalanne C."/>
            <person name="Gautier V."/>
            <person name="Ament-velasquez S.L."/>
            <person name="Kruys A."/>
            <person name="Hutchinson M.I."/>
            <person name="Powell A.J."/>
            <person name="Barry K."/>
            <person name="Miller A.N."/>
            <person name="Grigoriev I.V."/>
            <person name="Debuchy R."/>
            <person name="Gladieux P."/>
            <person name="Thoren M.H."/>
            <person name="Johannesson H."/>
        </authorList>
    </citation>
    <scope>NUCLEOTIDE SEQUENCE</scope>
    <source>
        <strain evidence="8">SMH3187-1</strain>
    </source>
</reference>
<dbReference type="PROSITE" id="PS51686">
    <property type="entry name" value="SAM_MT_RSMB_NOP"/>
    <property type="match status" value="1"/>
</dbReference>
<dbReference type="InterPro" id="IPR048889">
    <property type="entry name" value="NSUN5_RCM1_N"/>
</dbReference>
<dbReference type="GO" id="GO:0003723">
    <property type="term" value="F:RNA binding"/>
    <property type="evidence" value="ECO:0007669"/>
    <property type="project" value="UniProtKB-UniRule"/>
</dbReference>
<evidence type="ECO:0000256" key="1">
    <source>
        <dbReference type="ARBA" id="ARBA00022603"/>
    </source>
</evidence>
<keyword evidence="2 5" id="KW-0808">Transferase</keyword>
<dbReference type="PANTHER" id="PTHR22807">
    <property type="entry name" value="NOP2 YEAST -RELATED NOL1/NOP2/FMU SUN DOMAIN-CONTAINING"/>
    <property type="match status" value="1"/>
</dbReference>
<dbReference type="PRINTS" id="PR02008">
    <property type="entry name" value="RCMTFAMILY"/>
</dbReference>
<evidence type="ECO:0000256" key="6">
    <source>
        <dbReference type="SAM" id="MobiDB-lite"/>
    </source>
</evidence>
<feature type="compositionally biased region" description="Acidic residues" evidence="6">
    <location>
        <begin position="546"/>
        <end position="570"/>
    </location>
</feature>
<dbReference type="PANTHER" id="PTHR22807:SF4">
    <property type="entry name" value="28S RRNA (CYTOSINE-C(5))-METHYLTRANSFERASE"/>
    <property type="match status" value="1"/>
</dbReference>
<accession>A0AA40F945</accession>
<dbReference type="Pfam" id="PF21153">
    <property type="entry name" value="NSUN5_N"/>
    <property type="match status" value="1"/>
</dbReference>
<dbReference type="Proteomes" id="UP001172155">
    <property type="component" value="Unassembled WGS sequence"/>
</dbReference>
<proteinExistence type="inferred from homology"/>
<dbReference type="SUPFAM" id="SSF53335">
    <property type="entry name" value="S-adenosyl-L-methionine-dependent methyltransferases"/>
    <property type="match status" value="1"/>
</dbReference>
<sequence length="570" mass="60975">MSLYHETAALLSAPTTHGGSLKSRVFKKDSGLKSPPAQVYALALESCKWSAVLSEVIDNTGLLKAERKLTPPLALLLTHDLLLSKSARIALPATHGLSQSLARHRARLASELTRARLRRGHPTLTSLRAAVDAAAAGPPHPRWVRVNPLRTTLDEQLATTFDGWDVVPSVADVLDPANAGKKVLCLDGHVPNLVALAPGGGGEWIVKSKAYKEGWVVLQDKASCFPACLLDPRGEGDVVDACAAPGNKTTHLAGILAERGGEGSTVFAFEKDRRRAEVLEEMVRKAGAGEGTVVVSKGVDFLKVDPGERRYARVGGLLLDPSCSGSGIVGRDEMPELVLPEAVGGGTPVVAAATGKKRKRNPADKEEKRPPPPPMVLVDDDGDTTTLTSEAALQERIRSLAAFQLALLQHAMKFPAATRITYSTCSVYAGENEHVVVAALASDVARQRGWRILKRADQVRGMREWEVRGDKGACDGDEDVAEGCIRTYRDDGRGVMGFFVAGFVRNAEGGRDEGDGPYLRDERGMIVRDAEGIPTLKSTGKKAVEMDESEEDASSEEGSGDGDDWDGFED</sequence>
<keyword evidence="4 5" id="KW-0694">RNA-binding</keyword>
<organism evidence="8 9">
    <name type="scientific">Schizothecium vesticola</name>
    <dbReference type="NCBI Taxonomy" id="314040"/>
    <lineage>
        <taxon>Eukaryota</taxon>
        <taxon>Fungi</taxon>
        <taxon>Dikarya</taxon>
        <taxon>Ascomycota</taxon>
        <taxon>Pezizomycotina</taxon>
        <taxon>Sordariomycetes</taxon>
        <taxon>Sordariomycetidae</taxon>
        <taxon>Sordariales</taxon>
        <taxon>Schizotheciaceae</taxon>
        <taxon>Schizothecium</taxon>
    </lineage>
</organism>
<dbReference type="GO" id="GO:0008173">
    <property type="term" value="F:RNA methyltransferase activity"/>
    <property type="evidence" value="ECO:0007669"/>
    <property type="project" value="InterPro"/>
</dbReference>
<evidence type="ECO:0000256" key="5">
    <source>
        <dbReference type="PROSITE-ProRule" id="PRU01023"/>
    </source>
</evidence>
<dbReference type="InterPro" id="IPR049560">
    <property type="entry name" value="MeTrfase_RsmB-F_NOP2_cat"/>
</dbReference>
<dbReference type="GO" id="GO:0005730">
    <property type="term" value="C:nucleolus"/>
    <property type="evidence" value="ECO:0007669"/>
    <property type="project" value="TreeGrafter"/>
</dbReference>
<evidence type="ECO:0000256" key="2">
    <source>
        <dbReference type="ARBA" id="ARBA00022679"/>
    </source>
</evidence>
<dbReference type="InterPro" id="IPR049561">
    <property type="entry name" value="NSUN5_7_fdxn-like"/>
</dbReference>
<dbReference type="InterPro" id="IPR001678">
    <property type="entry name" value="MeTrfase_RsmB-F_NOP2_dom"/>
</dbReference>
<dbReference type="InterPro" id="IPR023267">
    <property type="entry name" value="RCMT"/>
</dbReference>
<feature type="binding site" evidence="5">
    <location>
        <position position="300"/>
    </location>
    <ligand>
        <name>S-adenosyl-L-methionine</name>
        <dbReference type="ChEBI" id="CHEBI:59789"/>
    </ligand>
</feature>
<feature type="binding site" evidence="5">
    <location>
        <position position="270"/>
    </location>
    <ligand>
        <name>S-adenosyl-L-methionine</name>
        <dbReference type="ChEBI" id="CHEBI:59789"/>
    </ligand>
</feature>
<feature type="region of interest" description="Disordered" evidence="6">
    <location>
        <begin position="349"/>
        <end position="382"/>
    </location>
</feature>
<dbReference type="EMBL" id="JAUKUD010000001">
    <property type="protein sequence ID" value="KAK0753498.1"/>
    <property type="molecule type" value="Genomic_DNA"/>
</dbReference>